<comment type="cofactor">
    <cofactor evidence="1">
        <name>Zn(2+)</name>
        <dbReference type="ChEBI" id="CHEBI:29105"/>
    </cofactor>
</comment>
<dbReference type="PANTHER" id="PTHR39453">
    <property type="entry name" value="PHOSPHATE PROPANOYLTRANSFERASE"/>
    <property type="match status" value="1"/>
</dbReference>
<proteinExistence type="inferred from homology"/>
<evidence type="ECO:0000256" key="9">
    <source>
        <dbReference type="ARBA" id="ARBA00030044"/>
    </source>
</evidence>
<evidence type="ECO:0000313" key="13">
    <source>
        <dbReference type="Proteomes" id="UP000229335"/>
    </source>
</evidence>
<evidence type="ECO:0000313" key="12">
    <source>
        <dbReference type="EMBL" id="PIT93897.1"/>
    </source>
</evidence>
<dbReference type="Proteomes" id="UP000229335">
    <property type="component" value="Unassembled WGS sequence"/>
</dbReference>
<dbReference type="GO" id="GO:0046872">
    <property type="term" value="F:metal ion binding"/>
    <property type="evidence" value="ECO:0007669"/>
    <property type="project" value="UniProtKB-KW"/>
</dbReference>
<organism evidence="12 13">
    <name type="scientific">Candidatus Falkowbacteria bacterium CG10_big_fil_rev_8_21_14_0_10_43_11</name>
    <dbReference type="NCBI Taxonomy" id="1974568"/>
    <lineage>
        <taxon>Bacteria</taxon>
        <taxon>Candidatus Falkowiibacteriota</taxon>
    </lineage>
</organism>
<evidence type="ECO:0000256" key="5">
    <source>
        <dbReference type="ARBA" id="ARBA00022679"/>
    </source>
</evidence>
<dbReference type="InterPro" id="IPR008300">
    <property type="entry name" value="PTAC"/>
</dbReference>
<comment type="similarity">
    <text evidence="2">Belongs to the PduL family.</text>
</comment>
<keyword evidence="6" id="KW-0479">Metal-binding</keyword>
<keyword evidence="7" id="KW-0862">Zinc</keyword>
<reference evidence="13" key="1">
    <citation type="submission" date="2017-09" db="EMBL/GenBank/DDBJ databases">
        <title>Depth-based differentiation of microbial function through sediment-hosted aquifers and enrichment of novel symbionts in the deep terrestrial subsurface.</title>
        <authorList>
            <person name="Probst A.J."/>
            <person name="Ladd B."/>
            <person name="Jarett J.K."/>
            <person name="Geller-Mcgrath D.E."/>
            <person name="Sieber C.M.K."/>
            <person name="Emerson J.B."/>
            <person name="Anantharaman K."/>
            <person name="Thomas B.C."/>
            <person name="Malmstrom R."/>
            <person name="Stieglmeier M."/>
            <person name="Klingl A."/>
            <person name="Woyke T."/>
            <person name="Ryan C.M."/>
            <person name="Banfield J.F."/>
        </authorList>
    </citation>
    <scope>NUCLEOTIDE SEQUENCE [LARGE SCALE GENOMIC DNA]</scope>
</reference>
<evidence type="ECO:0000256" key="2">
    <source>
        <dbReference type="ARBA" id="ARBA00007342"/>
    </source>
</evidence>
<evidence type="ECO:0000256" key="1">
    <source>
        <dbReference type="ARBA" id="ARBA00001947"/>
    </source>
</evidence>
<name>A0A2M6WM92_9BACT</name>
<dbReference type="EC" id="2.3.1.222" evidence="3"/>
<keyword evidence="8" id="KW-0012">Acyltransferase</keyword>
<comment type="caution">
    <text evidence="12">The sequence shown here is derived from an EMBL/GenBank/DDBJ whole genome shotgun (WGS) entry which is preliminary data.</text>
</comment>
<evidence type="ECO:0000256" key="4">
    <source>
        <dbReference type="ARBA" id="ARBA00020837"/>
    </source>
</evidence>
<evidence type="ECO:0000256" key="7">
    <source>
        <dbReference type="ARBA" id="ARBA00022833"/>
    </source>
</evidence>
<evidence type="ECO:0000256" key="8">
    <source>
        <dbReference type="ARBA" id="ARBA00023315"/>
    </source>
</evidence>
<protein>
    <recommendedName>
        <fullName evidence="4">Phosphate propanoyltransferase</fullName>
        <ecNumber evidence="3">2.3.1.222</ecNumber>
    </recommendedName>
    <alternativeName>
        <fullName evidence="10">Phosphate acyltransferase PduL</fullName>
    </alternativeName>
    <alternativeName>
        <fullName evidence="9">Phosphotransacylase PduL</fullName>
    </alternativeName>
    <alternativeName>
        <fullName evidence="11">Propanediol utilization protein PduL</fullName>
    </alternativeName>
</protein>
<evidence type="ECO:0000256" key="10">
    <source>
        <dbReference type="ARBA" id="ARBA00030939"/>
    </source>
</evidence>
<dbReference type="EMBL" id="PFAS01000030">
    <property type="protein sequence ID" value="PIT93897.1"/>
    <property type="molecule type" value="Genomic_DNA"/>
</dbReference>
<dbReference type="NCBIfam" id="NF011652">
    <property type="entry name" value="PRK15070.1"/>
    <property type="match status" value="1"/>
</dbReference>
<evidence type="ECO:0000256" key="6">
    <source>
        <dbReference type="ARBA" id="ARBA00022723"/>
    </source>
</evidence>
<dbReference type="AlphaFoldDB" id="A0A2M6WM92"/>
<accession>A0A2M6WM92</accession>
<gene>
    <name evidence="12" type="ORF">COU00_01935</name>
</gene>
<keyword evidence="5" id="KW-0808">Transferase</keyword>
<dbReference type="PANTHER" id="PTHR39453:SF1">
    <property type="entry name" value="PHOSPHATE PROPANOYLTRANSFERASE"/>
    <property type="match status" value="1"/>
</dbReference>
<evidence type="ECO:0000256" key="11">
    <source>
        <dbReference type="ARBA" id="ARBA00033077"/>
    </source>
</evidence>
<evidence type="ECO:0000256" key="3">
    <source>
        <dbReference type="ARBA" id="ARBA00012206"/>
    </source>
</evidence>
<dbReference type="Pfam" id="PF06130">
    <property type="entry name" value="PTAC"/>
    <property type="match status" value="1"/>
</dbReference>
<dbReference type="GO" id="GO:0016747">
    <property type="term" value="F:acyltransferase activity, transferring groups other than amino-acyl groups"/>
    <property type="evidence" value="ECO:0007669"/>
    <property type="project" value="InterPro"/>
</dbReference>
<sequence>MRMIIPIEVSRRHAHLSLNDLAMLFGQNYQLTNVKNLLQPGEFACEEKILLEVNGKKLTARIVGPARAQTQIEICASDAATLAVNPPRRLSGDLKNSAGIKIIGPKGSVYLNNGLILAQRHVHLDGKTARDFKLKNGQTVAVKVLNQTDYIFNQVAVRVNDNFKPAMHIDADEAKAAGIGQSGRGEILQK</sequence>